<dbReference type="InterPro" id="IPR011545">
    <property type="entry name" value="DEAD/DEAH_box_helicase_dom"/>
</dbReference>
<dbReference type="SUPFAM" id="SSF52540">
    <property type="entry name" value="P-loop containing nucleoside triphosphate hydrolases"/>
    <property type="match status" value="2"/>
</dbReference>
<accession>A0A0C9V8A8</accession>
<feature type="compositionally biased region" description="Polar residues" evidence="13">
    <location>
        <begin position="227"/>
        <end position="247"/>
    </location>
</feature>
<proteinExistence type="inferred from homology"/>
<dbReference type="InterPro" id="IPR014014">
    <property type="entry name" value="RNA_helicase_DEAD_Q_motif"/>
</dbReference>
<evidence type="ECO:0000256" key="8">
    <source>
        <dbReference type="ARBA" id="ARBA00022884"/>
    </source>
</evidence>
<dbReference type="OrthoDB" id="4310724at2759"/>
<organism evidence="17 18">
    <name type="scientific">Sphaerobolus stellatus (strain SS14)</name>
    <dbReference type="NCBI Taxonomy" id="990650"/>
    <lineage>
        <taxon>Eukaryota</taxon>
        <taxon>Fungi</taxon>
        <taxon>Dikarya</taxon>
        <taxon>Basidiomycota</taxon>
        <taxon>Agaricomycotina</taxon>
        <taxon>Agaricomycetes</taxon>
        <taxon>Phallomycetidae</taxon>
        <taxon>Geastrales</taxon>
        <taxon>Sphaerobolaceae</taxon>
        <taxon>Sphaerobolus</taxon>
    </lineage>
</organism>
<dbReference type="GO" id="GO:0005829">
    <property type="term" value="C:cytosol"/>
    <property type="evidence" value="ECO:0007669"/>
    <property type="project" value="TreeGrafter"/>
</dbReference>
<keyword evidence="9" id="KW-0539">Nucleus</keyword>
<evidence type="ECO:0000313" key="18">
    <source>
        <dbReference type="Proteomes" id="UP000054279"/>
    </source>
</evidence>
<dbReference type="PANTHER" id="PTHR47959:SF1">
    <property type="entry name" value="ATP-DEPENDENT RNA HELICASE DBPA"/>
    <property type="match status" value="1"/>
</dbReference>
<feature type="region of interest" description="Disordered" evidence="13">
    <location>
        <begin position="227"/>
        <end position="249"/>
    </location>
</feature>
<dbReference type="PANTHER" id="PTHR47959">
    <property type="entry name" value="ATP-DEPENDENT RNA HELICASE RHLE-RELATED"/>
    <property type="match status" value="1"/>
</dbReference>
<keyword evidence="7 12" id="KW-0067">ATP-binding</keyword>
<dbReference type="EC" id="3.6.4.13" evidence="2"/>
<dbReference type="SMART" id="SM00490">
    <property type="entry name" value="HELICc"/>
    <property type="match status" value="1"/>
</dbReference>
<keyword evidence="8" id="KW-0694">RNA-binding</keyword>
<comment type="similarity">
    <text evidence="12">Belongs to the DEAD box helicase family.</text>
</comment>
<dbReference type="GO" id="GO:0016787">
    <property type="term" value="F:hydrolase activity"/>
    <property type="evidence" value="ECO:0007669"/>
    <property type="project" value="UniProtKB-KW"/>
</dbReference>
<dbReference type="GO" id="GO:0010467">
    <property type="term" value="P:gene expression"/>
    <property type="evidence" value="ECO:0007669"/>
    <property type="project" value="UniProtKB-ARBA"/>
</dbReference>
<dbReference type="AlphaFoldDB" id="A0A0C9V8A8"/>
<comment type="catalytic activity">
    <reaction evidence="10">
        <text>ATP + H2O = ADP + phosphate + H(+)</text>
        <dbReference type="Rhea" id="RHEA:13065"/>
        <dbReference type="ChEBI" id="CHEBI:15377"/>
        <dbReference type="ChEBI" id="CHEBI:15378"/>
        <dbReference type="ChEBI" id="CHEBI:30616"/>
        <dbReference type="ChEBI" id="CHEBI:43474"/>
        <dbReference type="ChEBI" id="CHEBI:456216"/>
        <dbReference type="EC" id="3.6.4.13"/>
    </reaction>
</comment>
<dbReference type="GO" id="GO:0005524">
    <property type="term" value="F:ATP binding"/>
    <property type="evidence" value="ECO:0007669"/>
    <property type="project" value="UniProtKB-KW"/>
</dbReference>
<dbReference type="HOGENOM" id="CLU_003041_13_0_1"/>
<dbReference type="PROSITE" id="PS51194">
    <property type="entry name" value="HELICASE_CTER"/>
    <property type="match status" value="1"/>
</dbReference>
<evidence type="ECO:0000256" key="9">
    <source>
        <dbReference type="ARBA" id="ARBA00023242"/>
    </source>
</evidence>
<evidence type="ECO:0000256" key="6">
    <source>
        <dbReference type="ARBA" id="ARBA00022806"/>
    </source>
</evidence>
<feature type="region of interest" description="Disordered" evidence="13">
    <location>
        <begin position="283"/>
        <end position="317"/>
    </location>
</feature>
<dbReference type="CDD" id="cd18787">
    <property type="entry name" value="SF2_C_DEAD"/>
    <property type="match status" value="1"/>
</dbReference>
<protein>
    <recommendedName>
        <fullName evidence="2">RNA helicase</fullName>
        <ecNumber evidence="2">3.6.4.13</ecNumber>
    </recommendedName>
</protein>
<dbReference type="Proteomes" id="UP000054279">
    <property type="component" value="Unassembled WGS sequence"/>
</dbReference>
<dbReference type="EMBL" id="KN837211">
    <property type="protein sequence ID" value="KIJ33536.1"/>
    <property type="molecule type" value="Genomic_DNA"/>
</dbReference>
<evidence type="ECO:0000256" key="13">
    <source>
        <dbReference type="SAM" id="MobiDB-lite"/>
    </source>
</evidence>
<feature type="short sequence motif" description="Q motif" evidence="11">
    <location>
        <begin position="141"/>
        <end position="169"/>
    </location>
</feature>
<dbReference type="GO" id="GO:0005634">
    <property type="term" value="C:nucleus"/>
    <property type="evidence" value="ECO:0007669"/>
    <property type="project" value="UniProtKB-SubCell"/>
</dbReference>
<evidence type="ECO:0000256" key="2">
    <source>
        <dbReference type="ARBA" id="ARBA00012552"/>
    </source>
</evidence>
<dbReference type="InterPro" id="IPR014001">
    <property type="entry name" value="Helicase_ATP-bd"/>
</dbReference>
<dbReference type="InterPro" id="IPR027417">
    <property type="entry name" value="P-loop_NTPase"/>
</dbReference>
<evidence type="ECO:0000256" key="1">
    <source>
        <dbReference type="ARBA" id="ARBA00004123"/>
    </source>
</evidence>
<dbReference type="Gene3D" id="3.40.50.300">
    <property type="entry name" value="P-loop containing nucleotide triphosphate hydrolases"/>
    <property type="match status" value="2"/>
</dbReference>
<name>A0A0C9V8A8_SPHS4</name>
<evidence type="ECO:0000256" key="5">
    <source>
        <dbReference type="ARBA" id="ARBA00022801"/>
    </source>
</evidence>
<keyword evidence="4 12" id="KW-0547">Nucleotide-binding</keyword>
<dbReference type="GO" id="GO:0003724">
    <property type="term" value="F:RNA helicase activity"/>
    <property type="evidence" value="ECO:0007669"/>
    <property type="project" value="UniProtKB-EC"/>
</dbReference>
<dbReference type="PROSITE" id="PS51192">
    <property type="entry name" value="HELICASE_ATP_BIND_1"/>
    <property type="match status" value="1"/>
</dbReference>
<keyword evidence="18" id="KW-1185">Reference proteome</keyword>
<feature type="region of interest" description="Disordered" evidence="13">
    <location>
        <begin position="103"/>
        <end position="127"/>
    </location>
</feature>
<evidence type="ECO:0000313" key="17">
    <source>
        <dbReference type="EMBL" id="KIJ33536.1"/>
    </source>
</evidence>
<evidence type="ECO:0000259" key="14">
    <source>
        <dbReference type="PROSITE" id="PS51192"/>
    </source>
</evidence>
<evidence type="ECO:0000259" key="16">
    <source>
        <dbReference type="PROSITE" id="PS51195"/>
    </source>
</evidence>
<gene>
    <name evidence="17" type="ORF">M422DRAFT_213415</name>
</gene>
<evidence type="ECO:0000256" key="4">
    <source>
        <dbReference type="ARBA" id="ARBA00022741"/>
    </source>
</evidence>
<feature type="compositionally biased region" description="Basic and acidic residues" evidence="13">
    <location>
        <begin position="283"/>
        <end position="296"/>
    </location>
</feature>
<dbReference type="GO" id="GO:0003723">
    <property type="term" value="F:RNA binding"/>
    <property type="evidence" value="ECO:0007669"/>
    <property type="project" value="UniProtKB-KW"/>
</dbReference>
<feature type="domain" description="Helicase C-terminal" evidence="15">
    <location>
        <begin position="514"/>
        <end position="657"/>
    </location>
</feature>
<feature type="domain" description="DEAD-box RNA helicase Q" evidence="16">
    <location>
        <begin position="141"/>
        <end position="169"/>
    </location>
</feature>
<evidence type="ECO:0000256" key="11">
    <source>
        <dbReference type="PROSITE-ProRule" id="PRU00552"/>
    </source>
</evidence>
<evidence type="ECO:0000256" key="3">
    <source>
        <dbReference type="ARBA" id="ARBA00022517"/>
    </source>
</evidence>
<evidence type="ECO:0000256" key="10">
    <source>
        <dbReference type="ARBA" id="ARBA00047984"/>
    </source>
</evidence>
<keyword evidence="6 12" id="KW-0347">Helicase</keyword>
<dbReference type="InterPro" id="IPR050079">
    <property type="entry name" value="DEAD_box_RNA_helicase"/>
</dbReference>
<evidence type="ECO:0000259" key="15">
    <source>
        <dbReference type="PROSITE" id="PS51194"/>
    </source>
</evidence>
<dbReference type="SMART" id="SM00487">
    <property type="entry name" value="DEXDc"/>
    <property type="match status" value="1"/>
</dbReference>
<dbReference type="InterPro" id="IPR000629">
    <property type="entry name" value="RNA-helicase_DEAD-box_CS"/>
</dbReference>
<feature type="domain" description="Helicase ATP-binding" evidence="14">
    <location>
        <begin position="191"/>
        <end position="461"/>
    </location>
</feature>
<dbReference type="PROSITE" id="PS51195">
    <property type="entry name" value="Q_MOTIF"/>
    <property type="match status" value="1"/>
</dbReference>
<feature type="region of interest" description="Disordered" evidence="13">
    <location>
        <begin position="1"/>
        <end position="53"/>
    </location>
</feature>
<dbReference type="GO" id="GO:0042254">
    <property type="term" value="P:ribosome biogenesis"/>
    <property type="evidence" value="ECO:0007669"/>
    <property type="project" value="UniProtKB-KW"/>
</dbReference>
<dbReference type="PROSITE" id="PS00039">
    <property type="entry name" value="DEAD_ATP_HELICASE"/>
    <property type="match status" value="1"/>
</dbReference>
<keyword evidence="5 12" id="KW-0378">Hydrolase</keyword>
<comment type="subcellular location">
    <subcellularLocation>
        <location evidence="1">Nucleus</location>
    </subcellularLocation>
</comment>
<feature type="compositionally biased region" description="Acidic residues" evidence="13">
    <location>
        <begin position="297"/>
        <end position="307"/>
    </location>
</feature>
<sequence>MATDPKLSRKRKLDAAFSSRKKAKSTSKSLSSSKKLHPKKSSATRAATADQLPWKTVLRQDIGELGDNGEGGMMELEEVEGVEIIYDEDGSGGKIVGFRVKEGDTKDTKSDSKVTSSKNTSQKETEVSPIPIEPFDAESLPSWKPFPLHPALLYSLKKRGFTQPTPIQQQTLDIYLHGSNSGEGKEANNKDKEEAARRDIVGIAQTGSGKTLAYGLPILHHILSQLSTPSSSDPNASLTVTPPSSGSRRPLQALILAPTRELALQVAEHLNATLETVFPVKRKDTGSEKGKGKAKEDEEAEEADDGEDVHTKVNSPPPVSVAAIVGGMSAQKQRRILSRGADILVATPGRFWDLCGEDHVLTSQIRKLRFLVLDEADRMIEAGHFEELDNILRLTARPPESAYTSNAAVDGEQDPVAPEDLPVIQDEITSNEELQTFIFSATMSKDLQKDLKRGQRKKGWKKKGAERDTLDDLIRRLDFRDTHPVIIDLSPKGGRVKGLQESKVECLMNDKDYYLYYFLLRHPGRSLVFLSSIDGIRRLLPIMELLNINAWPLHSGLQQKQRLKNFDRFKSKSHSVLLATDIAARGLDVPSVDHVIHYQVPRSADAYVHRNGRTARANKEGFGLVLCAPDETRIFKGVLNSLGRDEDDVPELAVDHDILDKLKQRVKLARKIDSIAHRTKKENHDKNWMRETAEAMEIELDSDFASDSSETAQKSVKDKKAQGQIVKLKAELKDVLAQPLVARGVSMKYITSGTRSRGVIEKLIEGEGHEQFLGLSKVKAGSDVVRKKQKSGKK</sequence>
<dbReference type="InterPro" id="IPR001650">
    <property type="entry name" value="Helicase_C-like"/>
</dbReference>
<reference evidence="17 18" key="1">
    <citation type="submission" date="2014-06" db="EMBL/GenBank/DDBJ databases">
        <title>Evolutionary Origins and Diversification of the Mycorrhizal Mutualists.</title>
        <authorList>
            <consortium name="DOE Joint Genome Institute"/>
            <consortium name="Mycorrhizal Genomics Consortium"/>
            <person name="Kohler A."/>
            <person name="Kuo A."/>
            <person name="Nagy L.G."/>
            <person name="Floudas D."/>
            <person name="Copeland A."/>
            <person name="Barry K.W."/>
            <person name="Cichocki N."/>
            <person name="Veneault-Fourrey C."/>
            <person name="LaButti K."/>
            <person name="Lindquist E.A."/>
            <person name="Lipzen A."/>
            <person name="Lundell T."/>
            <person name="Morin E."/>
            <person name="Murat C."/>
            <person name="Riley R."/>
            <person name="Ohm R."/>
            <person name="Sun H."/>
            <person name="Tunlid A."/>
            <person name="Henrissat B."/>
            <person name="Grigoriev I.V."/>
            <person name="Hibbett D.S."/>
            <person name="Martin F."/>
        </authorList>
    </citation>
    <scope>NUCLEOTIDE SEQUENCE [LARGE SCALE GENOMIC DNA]</scope>
    <source>
        <strain evidence="17 18">SS14</strain>
    </source>
</reference>
<keyword evidence="3" id="KW-0690">Ribosome biogenesis</keyword>
<evidence type="ECO:0000256" key="12">
    <source>
        <dbReference type="RuleBase" id="RU000492"/>
    </source>
</evidence>
<dbReference type="Pfam" id="PF00270">
    <property type="entry name" value="DEAD"/>
    <property type="match status" value="2"/>
</dbReference>
<feature type="compositionally biased region" description="Basic and acidic residues" evidence="13">
    <location>
        <begin position="103"/>
        <end position="112"/>
    </location>
</feature>
<evidence type="ECO:0000256" key="7">
    <source>
        <dbReference type="ARBA" id="ARBA00022840"/>
    </source>
</evidence>
<dbReference type="Pfam" id="PF00271">
    <property type="entry name" value="Helicase_C"/>
    <property type="match status" value="1"/>
</dbReference>